<sequence>GICYCCTALHARGRVTCSTIACLVCDLPAVRKAAQLAGPTSHFYCTACHCWHKSTSSRTDIESEDWGLQDKSEVRQYAKLWKNTRTLAECNKLFISHGVWWSTLWRLSYWDPFHQIVVNIMHCLLEGLVHTHFREFLG</sequence>
<comment type="caution">
    <text evidence="1">The sequence shown here is derived from an EMBL/GenBank/DDBJ whole genome shotgun (WGS) entry which is preliminary data.</text>
</comment>
<name>A0A9P7JTR6_9AGAM</name>
<protein>
    <submittedName>
        <fullName evidence="1">Uncharacterized protein</fullName>
    </submittedName>
</protein>
<dbReference type="RefSeq" id="XP_041292838.1">
    <property type="nucleotide sequence ID" value="XM_041429959.1"/>
</dbReference>
<feature type="non-terminal residue" evidence="1">
    <location>
        <position position="1"/>
    </location>
</feature>
<evidence type="ECO:0000313" key="2">
    <source>
        <dbReference type="Proteomes" id="UP000823399"/>
    </source>
</evidence>
<accession>A0A9P7JTR6</accession>
<gene>
    <name evidence="1" type="ORF">F5147DRAFT_524150</name>
</gene>
<dbReference type="OrthoDB" id="3234349at2759"/>
<dbReference type="AlphaFoldDB" id="A0A9P7JTR6"/>
<evidence type="ECO:0000313" key="1">
    <source>
        <dbReference type="EMBL" id="KAG2108393.1"/>
    </source>
</evidence>
<keyword evidence="2" id="KW-1185">Reference proteome</keyword>
<proteinExistence type="predicted"/>
<dbReference type="GeneID" id="64692218"/>
<reference evidence="1" key="1">
    <citation type="journal article" date="2020" name="New Phytol.">
        <title>Comparative genomics reveals dynamic genome evolution in host specialist ectomycorrhizal fungi.</title>
        <authorList>
            <person name="Lofgren L.A."/>
            <person name="Nguyen N.H."/>
            <person name="Vilgalys R."/>
            <person name="Ruytinx J."/>
            <person name="Liao H.L."/>
            <person name="Branco S."/>
            <person name="Kuo A."/>
            <person name="LaButti K."/>
            <person name="Lipzen A."/>
            <person name="Andreopoulos W."/>
            <person name="Pangilinan J."/>
            <person name="Riley R."/>
            <person name="Hundley H."/>
            <person name="Na H."/>
            <person name="Barry K."/>
            <person name="Grigoriev I.V."/>
            <person name="Stajich J.E."/>
            <person name="Kennedy P.G."/>
        </authorList>
    </citation>
    <scope>NUCLEOTIDE SEQUENCE</scope>
    <source>
        <strain evidence="1">FC423</strain>
    </source>
</reference>
<dbReference type="Proteomes" id="UP000823399">
    <property type="component" value="Unassembled WGS sequence"/>
</dbReference>
<organism evidence="1 2">
    <name type="scientific">Suillus discolor</name>
    <dbReference type="NCBI Taxonomy" id="1912936"/>
    <lineage>
        <taxon>Eukaryota</taxon>
        <taxon>Fungi</taxon>
        <taxon>Dikarya</taxon>
        <taxon>Basidiomycota</taxon>
        <taxon>Agaricomycotina</taxon>
        <taxon>Agaricomycetes</taxon>
        <taxon>Agaricomycetidae</taxon>
        <taxon>Boletales</taxon>
        <taxon>Suillineae</taxon>
        <taxon>Suillaceae</taxon>
        <taxon>Suillus</taxon>
    </lineage>
</organism>
<dbReference type="EMBL" id="JABBWM010000027">
    <property type="protein sequence ID" value="KAG2108393.1"/>
    <property type="molecule type" value="Genomic_DNA"/>
</dbReference>
<feature type="non-terminal residue" evidence="1">
    <location>
        <position position="138"/>
    </location>
</feature>